<dbReference type="AlphaFoldDB" id="H5TGK0"/>
<gene>
    <name evidence="2" type="ORF">GOOTI_019_00050</name>
</gene>
<proteinExistence type="inferred from homology"/>
<dbReference type="GO" id="GO:0019239">
    <property type="term" value="F:deaminase activity"/>
    <property type="evidence" value="ECO:0007669"/>
    <property type="project" value="TreeGrafter"/>
</dbReference>
<reference evidence="2" key="1">
    <citation type="submission" date="2012-02" db="EMBL/GenBank/DDBJ databases">
        <title>Whole genome shotgun sequence of Gordonia otitidis NBRC 100426.</title>
        <authorList>
            <person name="Yoshida I."/>
            <person name="Hosoyama A."/>
            <person name="Tsuchikane K."/>
            <person name="Katsumata H."/>
            <person name="Yamazaki S."/>
            <person name="Fujita N."/>
        </authorList>
    </citation>
    <scope>NUCLEOTIDE SEQUENCE [LARGE SCALE GENOMIC DNA]</scope>
    <source>
        <strain evidence="2">NBRC 100426</strain>
    </source>
</reference>
<name>H5TGK0_GORO1</name>
<evidence type="ECO:0000313" key="3">
    <source>
        <dbReference type="Proteomes" id="UP000005038"/>
    </source>
</evidence>
<comment type="caution">
    <text evidence="2">The sequence shown here is derived from an EMBL/GenBank/DDBJ whole genome shotgun (WGS) entry which is preliminary data.</text>
</comment>
<dbReference type="PANTHER" id="PTHR11803:SF58">
    <property type="entry name" value="PROTEIN HMF1-RELATED"/>
    <property type="match status" value="1"/>
</dbReference>
<dbReference type="InterPro" id="IPR035959">
    <property type="entry name" value="RutC-like_sf"/>
</dbReference>
<dbReference type="InterPro" id="IPR006175">
    <property type="entry name" value="YjgF/YER057c/UK114"/>
</dbReference>
<dbReference type="CDD" id="cd00448">
    <property type="entry name" value="YjgF_YER057c_UK114_family"/>
    <property type="match status" value="1"/>
</dbReference>
<dbReference type="GO" id="GO:0005829">
    <property type="term" value="C:cytosol"/>
    <property type="evidence" value="ECO:0007669"/>
    <property type="project" value="TreeGrafter"/>
</dbReference>
<organism evidence="2 3">
    <name type="scientific">Gordonia otitidis (strain DSM 44809 / CCUG 52243 / JCM 12355 / NBRC 100426 / IFM 10032)</name>
    <dbReference type="NCBI Taxonomy" id="1108044"/>
    <lineage>
        <taxon>Bacteria</taxon>
        <taxon>Bacillati</taxon>
        <taxon>Actinomycetota</taxon>
        <taxon>Actinomycetes</taxon>
        <taxon>Mycobacteriales</taxon>
        <taxon>Gordoniaceae</taxon>
        <taxon>Gordonia</taxon>
    </lineage>
</organism>
<accession>H5TGK0</accession>
<evidence type="ECO:0000256" key="1">
    <source>
        <dbReference type="ARBA" id="ARBA00010552"/>
    </source>
</evidence>
<keyword evidence="3" id="KW-1185">Reference proteome</keyword>
<protein>
    <submittedName>
        <fullName evidence="2">Uncharacterized protein</fullName>
    </submittedName>
</protein>
<dbReference type="EMBL" id="BAFB01000019">
    <property type="protein sequence ID" value="GAB32609.1"/>
    <property type="molecule type" value="Genomic_DNA"/>
</dbReference>
<evidence type="ECO:0000313" key="2">
    <source>
        <dbReference type="EMBL" id="GAB32609.1"/>
    </source>
</evidence>
<dbReference type="Proteomes" id="UP000005038">
    <property type="component" value="Unassembled WGS sequence"/>
</dbReference>
<comment type="similarity">
    <text evidence="1">Belongs to the RutC family.</text>
</comment>
<dbReference type="STRING" id="1108044.GOOTI_019_00050"/>
<dbReference type="Pfam" id="PF01042">
    <property type="entry name" value="Ribonuc_L-PSP"/>
    <property type="match status" value="1"/>
</dbReference>
<dbReference type="SUPFAM" id="SSF55298">
    <property type="entry name" value="YjgF-like"/>
    <property type="match status" value="1"/>
</dbReference>
<dbReference type="Gene3D" id="3.30.1330.40">
    <property type="entry name" value="RutC-like"/>
    <property type="match status" value="1"/>
</dbReference>
<sequence length="142" mass="14864">MCGDAYDRFMTRITLNGSSVLHDGGFPYSATVTSGPLLFTAGIAPLDTQGAIVAADDVVGQTRRCLENLRALLAEQGATMADLVKLTIYVAEHLQADLAVAWEAVVAELGESVPPAMMAGVTVLPYDQQVVEIEAIAAPSSV</sequence>
<dbReference type="PANTHER" id="PTHR11803">
    <property type="entry name" value="2-IMINOBUTANOATE/2-IMINOPROPANOATE DEAMINASE RIDA"/>
    <property type="match status" value="1"/>
</dbReference>